<organism evidence="3 4">
    <name type="scientific">Athelia psychrophila</name>
    <dbReference type="NCBI Taxonomy" id="1759441"/>
    <lineage>
        <taxon>Eukaryota</taxon>
        <taxon>Fungi</taxon>
        <taxon>Dikarya</taxon>
        <taxon>Basidiomycota</taxon>
        <taxon>Agaricomycotina</taxon>
        <taxon>Agaricomycetes</taxon>
        <taxon>Agaricomycetidae</taxon>
        <taxon>Atheliales</taxon>
        <taxon>Atheliaceae</taxon>
        <taxon>Athelia</taxon>
    </lineage>
</organism>
<protein>
    <submittedName>
        <fullName evidence="3">Carbohydrate-binding module family 50 protein</fullName>
    </submittedName>
</protein>
<dbReference type="Pfam" id="PF01476">
    <property type="entry name" value="LysM"/>
    <property type="match status" value="1"/>
</dbReference>
<gene>
    <name evidence="3" type="ORF">FIBSPDRAFT_1035479</name>
</gene>
<dbReference type="Gene3D" id="3.10.350.10">
    <property type="entry name" value="LysM domain"/>
    <property type="match status" value="1"/>
</dbReference>
<evidence type="ECO:0000259" key="2">
    <source>
        <dbReference type="PROSITE" id="PS51782"/>
    </source>
</evidence>
<dbReference type="PANTHER" id="PTHR20932:SF8">
    <property type="entry name" value="LD22649P"/>
    <property type="match status" value="1"/>
</dbReference>
<feature type="compositionally biased region" description="Low complexity" evidence="1">
    <location>
        <begin position="37"/>
        <end position="48"/>
    </location>
</feature>
<dbReference type="STRING" id="436010.A0A166X515"/>
<feature type="region of interest" description="Disordered" evidence="1">
    <location>
        <begin position="267"/>
        <end position="306"/>
    </location>
</feature>
<feature type="region of interest" description="Disordered" evidence="1">
    <location>
        <begin position="335"/>
        <end position="480"/>
    </location>
</feature>
<feature type="region of interest" description="Disordered" evidence="1">
    <location>
        <begin position="214"/>
        <end position="251"/>
    </location>
</feature>
<name>A0A166X515_9AGAM</name>
<feature type="domain" description="LysM" evidence="2">
    <location>
        <begin position="165"/>
        <end position="209"/>
    </location>
</feature>
<dbReference type="PROSITE" id="PS51782">
    <property type="entry name" value="LYSM"/>
    <property type="match status" value="1"/>
</dbReference>
<feature type="region of interest" description="Disordered" evidence="1">
    <location>
        <begin position="1"/>
        <end position="114"/>
    </location>
</feature>
<dbReference type="SUPFAM" id="SSF54106">
    <property type="entry name" value="LysM domain"/>
    <property type="match status" value="1"/>
</dbReference>
<dbReference type="EMBL" id="KV417480">
    <property type="protein sequence ID" value="KZP34428.1"/>
    <property type="molecule type" value="Genomic_DNA"/>
</dbReference>
<dbReference type="Proteomes" id="UP000076532">
    <property type="component" value="Unassembled WGS sequence"/>
</dbReference>
<reference evidence="3 4" key="1">
    <citation type="journal article" date="2016" name="Mol. Biol. Evol.">
        <title>Comparative Genomics of Early-Diverging Mushroom-Forming Fungi Provides Insights into the Origins of Lignocellulose Decay Capabilities.</title>
        <authorList>
            <person name="Nagy L.G."/>
            <person name="Riley R."/>
            <person name="Tritt A."/>
            <person name="Adam C."/>
            <person name="Daum C."/>
            <person name="Floudas D."/>
            <person name="Sun H."/>
            <person name="Yadav J.S."/>
            <person name="Pangilinan J."/>
            <person name="Larsson K.H."/>
            <person name="Matsuura K."/>
            <person name="Barry K."/>
            <person name="Labutti K."/>
            <person name="Kuo R."/>
            <person name="Ohm R.A."/>
            <person name="Bhattacharya S.S."/>
            <person name="Shirouzu T."/>
            <person name="Yoshinaga Y."/>
            <person name="Martin F.M."/>
            <person name="Grigoriev I.V."/>
            <person name="Hibbett D.S."/>
        </authorList>
    </citation>
    <scope>NUCLEOTIDE SEQUENCE [LARGE SCALE GENOMIC DNA]</scope>
    <source>
        <strain evidence="3 4">CBS 109695</strain>
    </source>
</reference>
<feature type="compositionally biased region" description="Gly residues" evidence="1">
    <location>
        <begin position="470"/>
        <end position="480"/>
    </location>
</feature>
<dbReference type="AlphaFoldDB" id="A0A166X515"/>
<dbReference type="InterPro" id="IPR045030">
    <property type="entry name" value="LYSM1-4"/>
</dbReference>
<evidence type="ECO:0000313" key="3">
    <source>
        <dbReference type="EMBL" id="KZP34428.1"/>
    </source>
</evidence>
<dbReference type="InterPro" id="IPR036779">
    <property type="entry name" value="LysM_dom_sf"/>
</dbReference>
<dbReference type="SMART" id="SM00257">
    <property type="entry name" value="LysM"/>
    <property type="match status" value="1"/>
</dbReference>
<proteinExistence type="predicted"/>
<dbReference type="CDD" id="cd00118">
    <property type="entry name" value="LysM"/>
    <property type="match status" value="1"/>
</dbReference>
<feature type="compositionally biased region" description="Low complexity" evidence="1">
    <location>
        <begin position="226"/>
        <end position="235"/>
    </location>
</feature>
<sequence>MLPRAGTTPSKKPSDDDLYLHYNAFADPDQQRPRAMSSSSSVLTSSSTPRRRNTIRRSGSDHPHLPPHPHPHPHTRPGHGRSQTWSDADDHDHNRQPQVHPLGNPSGGDDWEWGVTRPQLSRLLSAWDSPAGSDGGVDSDLASSSASAAAFAETSARGGEEKTVLVHEVSSGDSLAGVALRYGIKVAELRKANQLWTSDSIHLRKVLYIPIRDPPAQPDLDGNGNGPSSGDSQGQISLDPSHDRPTMPTMPTIRRIPASQLSFFPPASKSPLYAPRADTQHPPAAPIPVQRAGPPPISAGGSPGHPARALASLLTALPMSPSTRDTLIARLSFDSERASSASDEQDLELDEVRGARSHVRAASSPQAHSHVHPESQHPHPHPHPAPRSPRPAKALAQPVPPRPRQPSDAARSISPTTPRAQRKSLDQPVLVPVRTVQLEPSPAMRVPSVPASAKAKAKAKTRPNARDPAGGLGLGLGAGW</sequence>
<accession>A0A166X515</accession>
<evidence type="ECO:0000256" key="1">
    <source>
        <dbReference type="SAM" id="MobiDB-lite"/>
    </source>
</evidence>
<dbReference type="OrthoDB" id="2107166at2759"/>
<dbReference type="PANTHER" id="PTHR20932">
    <property type="entry name" value="LYSM AND PUTATIVE PEPTIDOGLYCAN-BINDING DOMAIN-CONTAINING PROTEIN"/>
    <property type="match status" value="1"/>
</dbReference>
<feature type="compositionally biased region" description="Basic residues" evidence="1">
    <location>
        <begin position="65"/>
        <end position="79"/>
    </location>
</feature>
<dbReference type="InterPro" id="IPR018392">
    <property type="entry name" value="LysM"/>
</dbReference>
<keyword evidence="4" id="KW-1185">Reference proteome</keyword>
<evidence type="ECO:0000313" key="4">
    <source>
        <dbReference type="Proteomes" id="UP000076532"/>
    </source>
</evidence>